<evidence type="ECO:0000313" key="3">
    <source>
        <dbReference type="EMBL" id="ORC62240.1"/>
    </source>
</evidence>
<organism evidence="3 4">
    <name type="scientific">Pseudomonas floridensis</name>
    <dbReference type="NCBI Taxonomy" id="1958950"/>
    <lineage>
        <taxon>Bacteria</taxon>
        <taxon>Pseudomonadati</taxon>
        <taxon>Pseudomonadota</taxon>
        <taxon>Gammaproteobacteria</taxon>
        <taxon>Pseudomonadales</taxon>
        <taxon>Pseudomonadaceae</taxon>
        <taxon>Pseudomonas</taxon>
    </lineage>
</organism>
<keyword evidence="4" id="KW-1185">Reference proteome</keyword>
<gene>
    <name evidence="3" type="ORF">BZK31_00970</name>
</gene>
<protein>
    <submittedName>
        <fullName evidence="3">CTP--molybdopterin cytidylyltransferase</fullName>
    </submittedName>
</protein>
<keyword evidence="3" id="KW-0548">Nucleotidyltransferase</keyword>
<dbReference type="RefSeq" id="WP_083180881.1">
    <property type="nucleotide sequence ID" value="NZ_CBCRZR010000002.1"/>
</dbReference>
<keyword evidence="3" id="KW-0808">Transferase</keyword>
<name>A0A1X0ND57_9PSED</name>
<accession>A0A1X0ND57</accession>
<dbReference type="InterPro" id="IPR029044">
    <property type="entry name" value="Nucleotide-diphossugar_trans"/>
</dbReference>
<dbReference type="SUPFAM" id="SSF53448">
    <property type="entry name" value="Nucleotide-diphospho-sugar transferases"/>
    <property type="match status" value="1"/>
</dbReference>
<keyword evidence="1" id="KW-0460">Magnesium</keyword>
<evidence type="ECO:0000256" key="1">
    <source>
        <dbReference type="ARBA" id="ARBA00022842"/>
    </source>
</evidence>
<dbReference type="Proteomes" id="UP000192815">
    <property type="component" value="Unassembled WGS sequence"/>
</dbReference>
<dbReference type="PANTHER" id="PTHR43777">
    <property type="entry name" value="MOLYBDENUM COFACTOR CYTIDYLYLTRANSFERASE"/>
    <property type="match status" value="1"/>
</dbReference>
<sequence length="207" mass="22176">MTSIDRPIPRVFALLLAAGRSRRFEGDKRRATLPCGRTLLRASIDNAQQAFSDVWVVLREEDDADALGVAPDVTVVRSPQADLGMGHSLASGIAALTPSDANAVAVLLADMPWIQPATLRNLAAMANPHRIVLPGHDGQRGHPVIIGRDFWPLLLNLEGDQGARSIIKSHPEHCDVLACDDPGILRDADTRAALALACQTFAKASDD</sequence>
<evidence type="ECO:0000313" key="4">
    <source>
        <dbReference type="Proteomes" id="UP000192815"/>
    </source>
</evidence>
<dbReference type="Pfam" id="PF12804">
    <property type="entry name" value="NTP_transf_3"/>
    <property type="match status" value="1"/>
</dbReference>
<reference evidence="4" key="1">
    <citation type="submission" date="2017-02" db="EMBL/GenBank/DDBJ databases">
        <title>Pseudomonas floridae sp. nov., a novel pathogenic bacterial species isolated from tomato.</title>
        <authorList>
            <person name="Timilsina S."/>
            <person name="Vallad G.E."/>
            <person name="Jones J.B."/>
        </authorList>
    </citation>
    <scope>NUCLEOTIDE SEQUENCE [LARGE SCALE GENOMIC DNA]</scope>
    <source>
        <strain evidence="4">GEV388</strain>
    </source>
</reference>
<dbReference type="Gene3D" id="3.90.550.10">
    <property type="entry name" value="Spore Coat Polysaccharide Biosynthesis Protein SpsA, Chain A"/>
    <property type="match status" value="1"/>
</dbReference>
<dbReference type="PANTHER" id="PTHR43777:SF1">
    <property type="entry name" value="MOLYBDENUM COFACTOR CYTIDYLYLTRANSFERASE"/>
    <property type="match status" value="1"/>
</dbReference>
<evidence type="ECO:0000259" key="2">
    <source>
        <dbReference type="Pfam" id="PF12804"/>
    </source>
</evidence>
<comment type="caution">
    <text evidence="3">The sequence shown here is derived from an EMBL/GenBank/DDBJ whole genome shotgun (WGS) entry which is preliminary data.</text>
</comment>
<dbReference type="EMBL" id="MUIO01000002">
    <property type="protein sequence ID" value="ORC62240.1"/>
    <property type="molecule type" value="Genomic_DNA"/>
</dbReference>
<dbReference type="STRING" id="1958950.BZK31_00970"/>
<proteinExistence type="predicted"/>
<dbReference type="GO" id="GO:0016779">
    <property type="term" value="F:nucleotidyltransferase activity"/>
    <property type="evidence" value="ECO:0007669"/>
    <property type="project" value="UniProtKB-KW"/>
</dbReference>
<feature type="domain" description="MobA-like NTP transferase" evidence="2">
    <location>
        <begin position="13"/>
        <end position="172"/>
    </location>
</feature>
<dbReference type="InterPro" id="IPR025877">
    <property type="entry name" value="MobA-like_NTP_Trfase"/>
</dbReference>
<dbReference type="CDD" id="cd04182">
    <property type="entry name" value="GT_2_like_f"/>
    <property type="match status" value="1"/>
</dbReference>
<dbReference type="OrthoDB" id="5298023at2"/>
<dbReference type="AlphaFoldDB" id="A0A1X0ND57"/>